<evidence type="ECO:0000313" key="3">
    <source>
        <dbReference type="Proteomes" id="UP000243797"/>
    </source>
</evidence>
<feature type="region of interest" description="Disordered" evidence="1">
    <location>
        <begin position="424"/>
        <end position="529"/>
    </location>
</feature>
<feature type="compositionally biased region" description="Polar residues" evidence="1">
    <location>
        <begin position="452"/>
        <end position="474"/>
    </location>
</feature>
<proteinExistence type="predicted"/>
<feature type="region of interest" description="Disordered" evidence="1">
    <location>
        <begin position="1"/>
        <end position="23"/>
    </location>
</feature>
<dbReference type="InParanoid" id="A0A2K1QSG9"/>
<dbReference type="EMBL" id="NKHZ01000047">
    <property type="protein sequence ID" value="PNS17929.1"/>
    <property type="molecule type" value="Genomic_DNA"/>
</dbReference>
<accession>A0A2K1QSG9</accession>
<feature type="region of interest" description="Disordered" evidence="1">
    <location>
        <begin position="112"/>
        <end position="134"/>
    </location>
</feature>
<organism evidence="2 3">
    <name type="scientific">Sphaceloma murrayae</name>
    <dbReference type="NCBI Taxonomy" id="2082308"/>
    <lineage>
        <taxon>Eukaryota</taxon>
        <taxon>Fungi</taxon>
        <taxon>Dikarya</taxon>
        <taxon>Ascomycota</taxon>
        <taxon>Pezizomycotina</taxon>
        <taxon>Dothideomycetes</taxon>
        <taxon>Dothideomycetidae</taxon>
        <taxon>Myriangiales</taxon>
        <taxon>Elsinoaceae</taxon>
        <taxon>Sphaceloma</taxon>
    </lineage>
</organism>
<dbReference type="STRING" id="2082308.A0A2K1QSG9"/>
<sequence length="912" mass="101103">MAGHESQKSFPIRSPGDESSYGRSTVSKMNLLDLPVDILKEIIKNLTHTNDLTSTALVHSALHSLAIPHIYSRFDIVWPDGSTAGEPRGGVDALTYGLATLNMAEDVFGEAEWQRERRKQGGTTRGHSGELSERQIRRRRGNYYARYVRKFSLGNGPPDWVEEYLTNKEAGKMLGTLVALAIARMKSLESFIWDMPTGVLGDVWTSLSYLGDREDGEACRLEKIWIRWHRNIMLFPQIPPPVQDSGPVPVLRIDQSNALARTEHPSFSALPPLRSLSVLDIDEMQYLDEMSVLIGNSLDKLRELRIGIAQHCHKDDWVAPWVGDSYEQIDLSNPVQSTVTIGGRRRGGVLGVLTSSFLDLKQRDSPRTSLPRLRRISGAVSLNPSVGGDTAVATTTIDNAIPVAAAEGLPGTLQPLGLSLGPKAQVAGTAVEPQPGDTEDDVGSEVTPLGGVSTTTESNNSEIPGNPLASSTQARIRIESKSDDEPASPPQHSCATDAANSLSPPVDGASEEIQDASDIAESPPATKAMPVRARCDTLDYPGDEHPRRLHLETLELEWVQLSIPVLTAALDWTKLTTLTLLDCQHHDELWIALHEEYAKDVRAARGSLLAGSARPRRLSISIPHPSAIRLRLKHIHTNTVSLALIRFLNECIAPNTLESLYFQDFSGNAPAVTLETIFSAVIKLHRLSLRSLLLDSCKRKKEGGIGRGTAWKRWALTTEQIKYVTTPLKMPVLKELGFCVEHGKDWHFFKQRLPNLPQLRSLYIPRYSSPFDAPDPSPKEMAMQLLDAVVFNPTMELCYMGIYEKCFEILEGEQDHHRHGVVVSSSRGHHDDSSEDDEEEVDDEDDEDDDEEDDDDQRMFVGGARRESAGEFEYVGSDDEEDVASGDGRLHIREILFYEDKVPVFRVRHGHL</sequence>
<evidence type="ECO:0008006" key="4">
    <source>
        <dbReference type="Google" id="ProtNLM"/>
    </source>
</evidence>
<dbReference type="Proteomes" id="UP000243797">
    <property type="component" value="Unassembled WGS sequence"/>
</dbReference>
<name>A0A2K1QSG9_9PEZI</name>
<dbReference type="OrthoDB" id="3199516at2759"/>
<feature type="compositionally biased region" description="Polar residues" evidence="1">
    <location>
        <begin position="490"/>
        <end position="503"/>
    </location>
</feature>
<evidence type="ECO:0000313" key="2">
    <source>
        <dbReference type="EMBL" id="PNS17929.1"/>
    </source>
</evidence>
<dbReference type="AlphaFoldDB" id="A0A2K1QSG9"/>
<feature type="region of interest" description="Disordered" evidence="1">
    <location>
        <begin position="822"/>
        <end position="884"/>
    </location>
</feature>
<comment type="caution">
    <text evidence="2">The sequence shown here is derived from an EMBL/GenBank/DDBJ whole genome shotgun (WGS) entry which is preliminary data.</text>
</comment>
<keyword evidence="3" id="KW-1185">Reference proteome</keyword>
<evidence type="ECO:0000256" key="1">
    <source>
        <dbReference type="SAM" id="MobiDB-lite"/>
    </source>
</evidence>
<protein>
    <recommendedName>
        <fullName evidence="4">F-box domain-containing protein</fullName>
    </recommendedName>
</protein>
<feature type="compositionally biased region" description="Acidic residues" evidence="1">
    <location>
        <begin position="833"/>
        <end position="856"/>
    </location>
</feature>
<reference evidence="2 3" key="1">
    <citation type="submission" date="2017-06" db="EMBL/GenBank/DDBJ databases">
        <title>Draft genome sequence of a variant of Elsinoe murrayae.</title>
        <authorList>
            <person name="Cheng Q."/>
        </authorList>
    </citation>
    <scope>NUCLEOTIDE SEQUENCE [LARGE SCALE GENOMIC DNA]</scope>
    <source>
        <strain evidence="2 3">CQ-2017a</strain>
    </source>
</reference>
<gene>
    <name evidence="2" type="ORF">CAC42_3888</name>
</gene>